<sequence length="55" mass="6369">MEFLKKIVWFPAKSQIKRGRNPQVISEMSTVSPGKKEEGYSWNITGQFKKGIRLI</sequence>
<gene>
    <name evidence="1" type="ORF">ERS852491_03397</name>
</gene>
<organism evidence="1 2">
    <name type="scientific">Faecalicatena contorta</name>
    <dbReference type="NCBI Taxonomy" id="39482"/>
    <lineage>
        <taxon>Bacteria</taxon>
        <taxon>Bacillati</taxon>
        <taxon>Bacillota</taxon>
        <taxon>Clostridia</taxon>
        <taxon>Lachnospirales</taxon>
        <taxon>Lachnospiraceae</taxon>
        <taxon>Faecalicatena</taxon>
    </lineage>
</organism>
<dbReference type="AlphaFoldDB" id="A0A174I5A6"/>
<evidence type="ECO:0000313" key="1">
    <source>
        <dbReference type="EMBL" id="CUO81641.1"/>
    </source>
</evidence>
<accession>A0A174I5A6</accession>
<protein>
    <submittedName>
        <fullName evidence="1">Uncharacterized protein</fullName>
    </submittedName>
</protein>
<dbReference type="RefSeq" id="WP_154253396.1">
    <property type="nucleotide sequence ID" value="NZ_CYZU01000036.1"/>
</dbReference>
<proteinExistence type="predicted"/>
<reference evidence="1 2" key="1">
    <citation type="submission" date="2015-09" db="EMBL/GenBank/DDBJ databases">
        <authorList>
            <consortium name="Pathogen Informatics"/>
        </authorList>
    </citation>
    <scope>NUCLEOTIDE SEQUENCE [LARGE SCALE GENOMIC DNA]</scope>
    <source>
        <strain evidence="1 2">2789STDY5834876</strain>
    </source>
</reference>
<evidence type="ECO:0000313" key="2">
    <source>
        <dbReference type="Proteomes" id="UP000095544"/>
    </source>
</evidence>
<name>A0A174I5A6_9FIRM</name>
<dbReference type="Proteomes" id="UP000095544">
    <property type="component" value="Unassembled WGS sequence"/>
</dbReference>
<dbReference type="EMBL" id="CYZU01000036">
    <property type="protein sequence ID" value="CUO81641.1"/>
    <property type="molecule type" value="Genomic_DNA"/>
</dbReference>